<dbReference type="InterPro" id="IPR045187">
    <property type="entry name" value="CcO_II"/>
</dbReference>
<dbReference type="EC" id="7.1.1.9" evidence="3"/>
<dbReference type="KEGG" id="sgrg:L0C25_23395"/>
<evidence type="ECO:0000256" key="15">
    <source>
        <dbReference type="ARBA" id="ARBA00047816"/>
    </source>
</evidence>
<comment type="function">
    <text evidence="13">Subunits I and II form the functional core of the enzyme complex. Electrons originating in cytochrome c are transferred via heme a and Cu(A) to the binuclear center formed by heme a3 and Cu(B).</text>
</comment>
<evidence type="ECO:0000256" key="1">
    <source>
        <dbReference type="ARBA" id="ARBA00004141"/>
    </source>
</evidence>
<keyword evidence="9" id="KW-0249">Electron transport</keyword>
<keyword evidence="12 17" id="KW-0472">Membrane</keyword>
<dbReference type="PRINTS" id="PR01166">
    <property type="entry name" value="CYCOXIDASEII"/>
</dbReference>
<comment type="similarity">
    <text evidence="2">Belongs to the cytochrome c oxidase subunit 2 family.</text>
</comment>
<dbReference type="AlphaFoldDB" id="A0AA46TP30"/>
<keyword evidence="7" id="KW-0479">Metal-binding</keyword>
<dbReference type="EMBL" id="CP094970">
    <property type="protein sequence ID" value="UYM07943.1"/>
    <property type="molecule type" value="Genomic_DNA"/>
</dbReference>
<dbReference type="InterPro" id="IPR008972">
    <property type="entry name" value="Cupredoxin"/>
</dbReference>
<comment type="catalytic activity">
    <reaction evidence="15">
        <text>4 Fe(II)-[cytochrome c] + O2 + 8 H(+)(in) = 4 Fe(III)-[cytochrome c] + 2 H2O + 4 H(+)(out)</text>
        <dbReference type="Rhea" id="RHEA:11436"/>
        <dbReference type="Rhea" id="RHEA-COMP:10350"/>
        <dbReference type="Rhea" id="RHEA-COMP:14399"/>
        <dbReference type="ChEBI" id="CHEBI:15377"/>
        <dbReference type="ChEBI" id="CHEBI:15378"/>
        <dbReference type="ChEBI" id="CHEBI:15379"/>
        <dbReference type="ChEBI" id="CHEBI:29033"/>
        <dbReference type="ChEBI" id="CHEBI:29034"/>
        <dbReference type="EC" id="7.1.1.9"/>
    </reaction>
</comment>
<keyword evidence="8" id="KW-1278">Translocase</keyword>
<keyword evidence="5" id="KW-0679">Respiratory chain</keyword>
<keyword evidence="10 17" id="KW-1133">Transmembrane helix</keyword>
<dbReference type="Proteomes" id="UP001164390">
    <property type="component" value="Chromosome"/>
</dbReference>
<dbReference type="GO" id="GO:0042773">
    <property type="term" value="P:ATP synthesis coupled electron transport"/>
    <property type="evidence" value="ECO:0007669"/>
    <property type="project" value="TreeGrafter"/>
</dbReference>
<evidence type="ECO:0000256" key="7">
    <source>
        <dbReference type="ARBA" id="ARBA00022723"/>
    </source>
</evidence>
<dbReference type="PANTHER" id="PTHR22888:SF9">
    <property type="entry name" value="CYTOCHROME C OXIDASE SUBUNIT 2"/>
    <property type="match status" value="1"/>
</dbReference>
<dbReference type="GO" id="GO:0004129">
    <property type="term" value="F:cytochrome-c oxidase activity"/>
    <property type="evidence" value="ECO:0007669"/>
    <property type="project" value="UniProtKB-EC"/>
</dbReference>
<evidence type="ECO:0000256" key="11">
    <source>
        <dbReference type="ARBA" id="ARBA00023008"/>
    </source>
</evidence>
<dbReference type="InterPro" id="IPR036257">
    <property type="entry name" value="Cyt_c_oxidase_su2_TM_sf"/>
</dbReference>
<accession>A0AA46TP30</accession>
<evidence type="ECO:0000256" key="16">
    <source>
        <dbReference type="SAM" id="MobiDB-lite"/>
    </source>
</evidence>
<keyword evidence="4" id="KW-0813">Transport</keyword>
<dbReference type="InterPro" id="IPR002429">
    <property type="entry name" value="CcO_II-like_C"/>
</dbReference>
<feature type="region of interest" description="Disordered" evidence="16">
    <location>
        <begin position="238"/>
        <end position="262"/>
    </location>
</feature>
<dbReference type="GO" id="GO:0005507">
    <property type="term" value="F:copper ion binding"/>
    <property type="evidence" value="ECO:0007669"/>
    <property type="project" value="InterPro"/>
</dbReference>
<dbReference type="Pfam" id="PF00116">
    <property type="entry name" value="COX2"/>
    <property type="match status" value="1"/>
</dbReference>
<dbReference type="PANTHER" id="PTHR22888">
    <property type="entry name" value="CYTOCHROME C OXIDASE, SUBUNIT II"/>
    <property type="match status" value="1"/>
</dbReference>
<dbReference type="RefSeq" id="WP_271636893.1">
    <property type="nucleotide sequence ID" value="NZ_CP094970.1"/>
</dbReference>
<dbReference type="GO" id="GO:0016491">
    <property type="term" value="F:oxidoreductase activity"/>
    <property type="evidence" value="ECO:0007669"/>
    <property type="project" value="InterPro"/>
</dbReference>
<evidence type="ECO:0000256" key="6">
    <source>
        <dbReference type="ARBA" id="ARBA00022692"/>
    </source>
</evidence>
<dbReference type="Gene3D" id="1.10.287.90">
    <property type="match status" value="1"/>
</dbReference>
<reference evidence="19" key="1">
    <citation type="submission" date="2022-01" db="EMBL/GenBank/DDBJ databases">
        <title>Nocardioidaceae gen. sp. A5X3R13.</title>
        <authorList>
            <person name="Lopez Marin M.A."/>
            <person name="Uhlik O."/>
        </authorList>
    </citation>
    <scope>NUCLEOTIDE SEQUENCE</scope>
    <source>
        <strain evidence="19">A5X3R13</strain>
    </source>
</reference>
<evidence type="ECO:0000256" key="3">
    <source>
        <dbReference type="ARBA" id="ARBA00012949"/>
    </source>
</evidence>
<protein>
    <recommendedName>
        <fullName evidence="3">cytochrome-c oxidase</fullName>
        <ecNumber evidence="3">7.1.1.9</ecNumber>
    </recommendedName>
    <alternativeName>
        <fullName evidence="14">Cytochrome aa3 subunit 2</fullName>
    </alternativeName>
</protein>
<evidence type="ECO:0000313" key="20">
    <source>
        <dbReference type="Proteomes" id="UP001164390"/>
    </source>
</evidence>
<feature type="domain" description="Cytochrome oxidase subunit II copper A binding" evidence="18">
    <location>
        <begin position="108"/>
        <end position="232"/>
    </location>
</feature>
<keyword evidence="20" id="KW-1185">Reference proteome</keyword>
<dbReference type="InterPro" id="IPR001505">
    <property type="entry name" value="Copper_CuA"/>
</dbReference>
<comment type="subcellular location">
    <subcellularLocation>
        <location evidence="1">Membrane</location>
        <topology evidence="1">Multi-pass membrane protein</topology>
    </subcellularLocation>
</comment>
<sequence>MLASCSKDSDNEWLRMALPKSASTDGEQLFGLWLGAWIAVGVTFLIVFTLIIWSSIRYRRRSDDYVPVQVRYHLPIEMLYTVAPVIAVAAFFFHTVEVQNDITEESKNPDHVITVVGQKWAWTFDYMGEDAVNGKDVFDAGAPDDIADLYLPVGESVRFELRSPDVIHSFWIPEFYRKLDVVPGEENSFEVTPDREGTFKGRCAELCGMYHSRMLFNVHVVSPEEYDAHLRELEADGNVGAPMGGAESHTIKGLEEAEEEAS</sequence>
<dbReference type="Gene3D" id="2.60.40.420">
    <property type="entry name" value="Cupredoxins - blue copper proteins"/>
    <property type="match status" value="1"/>
</dbReference>
<dbReference type="SUPFAM" id="SSF49503">
    <property type="entry name" value="Cupredoxins"/>
    <property type="match status" value="1"/>
</dbReference>
<dbReference type="SUPFAM" id="SSF81464">
    <property type="entry name" value="Cytochrome c oxidase subunit II-like, transmembrane region"/>
    <property type="match status" value="1"/>
</dbReference>
<evidence type="ECO:0000256" key="12">
    <source>
        <dbReference type="ARBA" id="ARBA00023136"/>
    </source>
</evidence>
<dbReference type="PROSITE" id="PS50857">
    <property type="entry name" value="COX2_CUA"/>
    <property type="match status" value="1"/>
</dbReference>
<organism evidence="19 20">
    <name type="scientific">Solicola gregarius</name>
    <dbReference type="NCBI Taxonomy" id="2908642"/>
    <lineage>
        <taxon>Bacteria</taxon>
        <taxon>Bacillati</taxon>
        <taxon>Actinomycetota</taxon>
        <taxon>Actinomycetes</taxon>
        <taxon>Propionibacteriales</taxon>
        <taxon>Nocardioidaceae</taxon>
        <taxon>Solicola</taxon>
    </lineage>
</organism>
<proteinExistence type="inferred from homology"/>
<evidence type="ECO:0000256" key="17">
    <source>
        <dbReference type="SAM" id="Phobius"/>
    </source>
</evidence>
<feature type="transmembrane region" description="Helical" evidence="17">
    <location>
        <begin position="30"/>
        <end position="53"/>
    </location>
</feature>
<evidence type="ECO:0000256" key="10">
    <source>
        <dbReference type="ARBA" id="ARBA00022989"/>
    </source>
</evidence>
<name>A0AA46TP30_9ACTN</name>
<evidence type="ECO:0000256" key="8">
    <source>
        <dbReference type="ARBA" id="ARBA00022967"/>
    </source>
</evidence>
<feature type="transmembrane region" description="Helical" evidence="17">
    <location>
        <begin position="74"/>
        <end position="93"/>
    </location>
</feature>
<gene>
    <name evidence="19" type="primary">coxB</name>
    <name evidence="19" type="ORF">L0C25_23395</name>
</gene>
<evidence type="ECO:0000313" key="19">
    <source>
        <dbReference type="EMBL" id="UYM07943.1"/>
    </source>
</evidence>
<keyword evidence="6 17" id="KW-0812">Transmembrane</keyword>
<evidence type="ECO:0000256" key="13">
    <source>
        <dbReference type="ARBA" id="ARBA00024688"/>
    </source>
</evidence>
<keyword evidence="11" id="KW-0186">Copper</keyword>
<dbReference type="PROSITE" id="PS00078">
    <property type="entry name" value="COX2"/>
    <property type="match status" value="1"/>
</dbReference>
<dbReference type="CDD" id="cd13919">
    <property type="entry name" value="CuRO_HCO_II_like_5"/>
    <property type="match status" value="1"/>
</dbReference>
<dbReference type="GO" id="GO:0016020">
    <property type="term" value="C:membrane"/>
    <property type="evidence" value="ECO:0007669"/>
    <property type="project" value="UniProtKB-SubCell"/>
</dbReference>
<evidence type="ECO:0000259" key="18">
    <source>
        <dbReference type="PROSITE" id="PS50857"/>
    </source>
</evidence>
<dbReference type="InterPro" id="IPR014222">
    <property type="entry name" value="Cyt_c_oxidase_su2"/>
</dbReference>
<evidence type="ECO:0000256" key="9">
    <source>
        <dbReference type="ARBA" id="ARBA00022982"/>
    </source>
</evidence>
<evidence type="ECO:0000256" key="4">
    <source>
        <dbReference type="ARBA" id="ARBA00022448"/>
    </source>
</evidence>
<evidence type="ECO:0000256" key="5">
    <source>
        <dbReference type="ARBA" id="ARBA00022660"/>
    </source>
</evidence>
<dbReference type="NCBIfam" id="TIGR02866">
    <property type="entry name" value="CoxB"/>
    <property type="match status" value="1"/>
</dbReference>
<evidence type="ECO:0000256" key="2">
    <source>
        <dbReference type="ARBA" id="ARBA00007866"/>
    </source>
</evidence>
<evidence type="ECO:0000256" key="14">
    <source>
        <dbReference type="ARBA" id="ARBA00031399"/>
    </source>
</evidence>